<reference evidence="1 2" key="1">
    <citation type="journal article" date="2010" name="Nature">
        <title>Genome sequence of the palaeopolyploid soybean.</title>
        <authorList>
            <person name="Schmutz J."/>
            <person name="Cannon S.B."/>
            <person name="Schlueter J."/>
            <person name="Ma J."/>
            <person name="Mitros T."/>
            <person name="Nelson W."/>
            <person name="Hyten D.L."/>
            <person name="Song Q."/>
            <person name="Thelen J.J."/>
            <person name="Cheng J."/>
            <person name="Xu D."/>
            <person name="Hellsten U."/>
            <person name="May G.D."/>
            <person name="Yu Y."/>
            <person name="Sakurai T."/>
            <person name="Umezawa T."/>
            <person name="Bhattacharyya M.K."/>
            <person name="Sandhu D."/>
            <person name="Valliyodan B."/>
            <person name="Lindquist E."/>
            <person name="Peto M."/>
            <person name="Grant D."/>
            <person name="Shu S."/>
            <person name="Goodstein D."/>
            <person name="Barry K."/>
            <person name="Futrell-Griggs M."/>
            <person name="Abernathy B."/>
            <person name="Du J."/>
            <person name="Tian Z."/>
            <person name="Zhu L."/>
            <person name="Gill N."/>
            <person name="Joshi T."/>
            <person name="Libault M."/>
            <person name="Sethuraman A."/>
            <person name="Zhang X.-C."/>
            <person name="Shinozaki K."/>
            <person name="Nguyen H.T."/>
            <person name="Wing R.A."/>
            <person name="Cregan P."/>
            <person name="Specht J."/>
            <person name="Grimwood J."/>
            <person name="Rokhsar D."/>
            <person name="Stacey G."/>
            <person name="Shoemaker R.C."/>
            <person name="Jackson S.A."/>
        </authorList>
    </citation>
    <scope>NUCLEOTIDE SEQUENCE</scope>
    <source>
        <strain evidence="2">cv. Williams 82</strain>
        <tissue evidence="1">Callus</tissue>
    </source>
</reference>
<protein>
    <recommendedName>
        <fullName evidence="4">RNase H type-1 domain-containing protein</fullName>
    </recommendedName>
</protein>
<dbReference type="EMBL" id="CM000848">
    <property type="protein sequence ID" value="KRH12863.1"/>
    <property type="molecule type" value="Genomic_DNA"/>
</dbReference>
<evidence type="ECO:0000313" key="1">
    <source>
        <dbReference type="EMBL" id="KRH12863.1"/>
    </source>
</evidence>
<sequence length="113" mass="12449">MWQPRWSPLAPGSFKCNIDVAFIAYQHTCTPGLGLCLCDAEGQVANSINKGSKDVFEFGSITRICRSLLLDCPILKVLFARRHANSVAYGLARSSINFANPHVFHPVPNCIDE</sequence>
<evidence type="ECO:0008006" key="4">
    <source>
        <dbReference type="Google" id="ProtNLM"/>
    </source>
</evidence>
<dbReference type="Proteomes" id="UP000008827">
    <property type="component" value="Chromosome 15"/>
</dbReference>
<dbReference type="Gramene" id="KRH12863">
    <property type="protein sequence ID" value="KRH12863"/>
    <property type="gene ID" value="GLYMA_15G200300"/>
</dbReference>
<name>A0A0R0GEJ9_SOYBN</name>
<dbReference type="EnsemblPlants" id="KRH12863">
    <property type="protein sequence ID" value="KRH12863"/>
    <property type="gene ID" value="GLYMA_15G200300"/>
</dbReference>
<gene>
    <name evidence="1" type="ORF">GLYMA_15G200300</name>
</gene>
<reference evidence="1" key="3">
    <citation type="submission" date="2018-07" db="EMBL/GenBank/DDBJ databases">
        <title>WGS assembly of Glycine max.</title>
        <authorList>
            <person name="Schmutz J."/>
            <person name="Cannon S."/>
            <person name="Schlueter J."/>
            <person name="Ma J."/>
            <person name="Mitros T."/>
            <person name="Nelson W."/>
            <person name="Hyten D."/>
            <person name="Song Q."/>
            <person name="Thelen J."/>
            <person name="Cheng J."/>
            <person name="Xu D."/>
            <person name="Hellsten U."/>
            <person name="May G."/>
            <person name="Yu Y."/>
            <person name="Sakurai T."/>
            <person name="Umezawa T."/>
            <person name="Bhattacharyya M."/>
            <person name="Sandhu D."/>
            <person name="Valliyodan B."/>
            <person name="Lindquist E."/>
            <person name="Peto M."/>
            <person name="Grant D."/>
            <person name="Shu S."/>
            <person name="Goodstein D."/>
            <person name="Barry K."/>
            <person name="Futrell-Griggs M."/>
            <person name="Abernathy B."/>
            <person name="Du J."/>
            <person name="Tian Z."/>
            <person name="Zhu L."/>
            <person name="Gill N."/>
            <person name="Joshi T."/>
            <person name="Libault M."/>
            <person name="Sethuraman A."/>
            <person name="Zhang X."/>
            <person name="Shinozaki K."/>
            <person name="Nguyen H."/>
            <person name="Wing R."/>
            <person name="Cregan P."/>
            <person name="Specht J."/>
            <person name="Grimwood J."/>
            <person name="Rokhsar D."/>
            <person name="Stacey G."/>
            <person name="Shoemaker R."/>
            <person name="Jackson S."/>
        </authorList>
    </citation>
    <scope>NUCLEOTIDE SEQUENCE</scope>
    <source>
        <tissue evidence="1">Callus</tissue>
    </source>
</reference>
<accession>A0A0R0GEJ9</accession>
<dbReference type="InParanoid" id="A0A0R0GEJ9"/>
<dbReference type="AlphaFoldDB" id="A0A0R0GEJ9"/>
<proteinExistence type="predicted"/>
<dbReference type="OMA" id="SITRICR"/>
<reference evidence="2" key="2">
    <citation type="submission" date="2018-02" db="UniProtKB">
        <authorList>
            <consortium name="EnsemblPlants"/>
        </authorList>
    </citation>
    <scope>IDENTIFICATION</scope>
    <source>
        <strain evidence="2">Williams 82</strain>
    </source>
</reference>
<evidence type="ECO:0000313" key="2">
    <source>
        <dbReference type="EnsemblPlants" id="KRH12863"/>
    </source>
</evidence>
<keyword evidence="3" id="KW-1185">Reference proteome</keyword>
<evidence type="ECO:0000313" key="3">
    <source>
        <dbReference type="Proteomes" id="UP000008827"/>
    </source>
</evidence>
<organism evidence="1">
    <name type="scientific">Glycine max</name>
    <name type="common">Soybean</name>
    <name type="synonym">Glycine hispida</name>
    <dbReference type="NCBI Taxonomy" id="3847"/>
    <lineage>
        <taxon>Eukaryota</taxon>
        <taxon>Viridiplantae</taxon>
        <taxon>Streptophyta</taxon>
        <taxon>Embryophyta</taxon>
        <taxon>Tracheophyta</taxon>
        <taxon>Spermatophyta</taxon>
        <taxon>Magnoliopsida</taxon>
        <taxon>eudicotyledons</taxon>
        <taxon>Gunneridae</taxon>
        <taxon>Pentapetalae</taxon>
        <taxon>rosids</taxon>
        <taxon>fabids</taxon>
        <taxon>Fabales</taxon>
        <taxon>Fabaceae</taxon>
        <taxon>Papilionoideae</taxon>
        <taxon>50 kb inversion clade</taxon>
        <taxon>NPAAA clade</taxon>
        <taxon>indigoferoid/millettioid clade</taxon>
        <taxon>Phaseoleae</taxon>
        <taxon>Glycine</taxon>
        <taxon>Glycine subgen. Soja</taxon>
    </lineage>
</organism>